<keyword evidence="2" id="KW-0288">FMN</keyword>
<keyword evidence="4" id="KW-0503">Monooxygenase</keyword>
<organism evidence="8 9">
    <name type="scientific">Streptomyces microflavus</name>
    <name type="common">Streptomyces lipmanii</name>
    <dbReference type="NCBI Taxonomy" id="1919"/>
    <lineage>
        <taxon>Bacteria</taxon>
        <taxon>Bacillati</taxon>
        <taxon>Actinomycetota</taxon>
        <taxon>Actinomycetes</taxon>
        <taxon>Kitasatosporales</taxon>
        <taxon>Streptomycetaceae</taxon>
        <taxon>Streptomyces</taxon>
    </lineage>
</organism>
<dbReference type="InterPro" id="IPR011251">
    <property type="entry name" value="Luciferase-like_dom"/>
</dbReference>
<dbReference type="RefSeq" id="WP_239110705.1">
    <property type="nucleotide sequence ID" value="NZ_CP108360.1"/>
</dbReference>
<keyword evidence="9" id="KW-1185">Reference proteome</keyword>
<dbReference type="Gene3D" id="3.20.20.30">
    <property type="entry name" value="Luciferase-like domain"/>
    <property type="match status" value="1"/>
</dbReference>
<comment type="caution">
    <text evidence="8">The sequence shown here is derived from an EMBL/GenBank/DDBJ whole genome shotgun (WGS) entry which is preliminary data.</text>
</comment>
<dbReference type="Pfam" id="PF00296">
    <property type="entry name" value="Bac_luciferase"/>
    <property type="match status" value="1"/>
</dbReference>
<evidence type="ECO:0000313" key="9">
    <source>
        <dbReference type="Proteomes" id="UP001456562"/>
    </source>
</evidence>
<proteinExistence type="inferred from homology"/>
<evidence type="ECO:0000256" key="2">
    <source>
        <dbReference type="ARBA" id="ARBA00022643"/>
    </source>
</evidence>
<evidence type="ECO:0000256" key="5">
    <source>
        <dbReference type="ARBA" id="ARBA00033748"/>
    </source>
</evidence>
<dbReference type="SUPFAM" id="SSF51679">
    <property type="entry name" value="Bacterial luciferase-like"/>
    <property type="match status" value="1"/>
</dbReference>
<dbReference type="InterPro" id="IPR016215">
    <property type="entry name" value="NTA_MOA"/>
</dbReference>
<evidence type="ECO:0000313" key="8">
    <source>
        <dbReference type="EMBL" id="MER0425893.1"/>
    </source>
</evidence>
<comment type="similarity">
    <text evidence="5">Belongs to the NtaA/SnaA/DszA monooxygenase family.</text>
</comment>
<dbReference type="Proteomes" id="UP001456562">
    <property type="component" value="Unassembled WGS sequence"/>
</dbReference>
<dbReference type="PIRSF" id="PIRSF000337">
    <property type="entry name" value="NTA_MOA"/>
    <property type="match status" value="1"/>
</dbReference>
<keyword evidence="1" id="KW-0285">Flavoprotein</keyword>
<evidence type="ECO:0000256" key="1">
    <source>
        <dbReference type="ARBA" id="ARBA00022630"/>
    </source>
</evidence>
<protein>
    <submittedName>
        <fullName evidence="8">LLM class flavin-dependent oxidoreductase</fullName>
    </submittedName>
</protein>
<accession>A0ABV1Q401</accession>
<sequence>MTGTTGAPNDASGAPSAPPGATDPTGTPATSGTPGGAAAPLHLSVALDGAGWHPAAWREEGARPGELLDAAYWADLVAEAERGLIDFVTIEDALGLQSAAFHLPDDRTDQVRGSIDAVLLAAHLAPLTTHIGLVPTTNVTHTEPFHLAIGIATLDHASKGRAGWRPQISSRASDAAHFGRRTTPQLTEDDVTDSELISQPLRALFAEGAEVVEAARQLWDSWEDDAEIRDAATGRFIDRDKVHPIDFQGSTFSVKGPSITPRTPQGQPLVVSLAHATTPYEFAALSSDVVAITPHDRAGTAAILTQVAEAVERTGRDVSDRPLRTFADLIVFLDDEPGAAARRKARLDEVAGSELASDAEIFTGTPAELADLLLDWRSTGLDGFRLRPGTLPHDLIAITRGLVPELQRRGVFRTEYASTTLRGHLGLARPTSRYAKAG</sequence>
<dbReference type="InterPro" id="IPR036661">
    <property type="entry name" value="Luciferase-like_sf"/>
</dbReference>
<reference evidence="8 9" key="1">
    <citation type="submission" date="2024-01" db="EMBL/GenBank/DDBJ databases">
        <title>Metagenomic exploration of the rhizosphere soil microbial community and their significance in facilitating the development of wild simulated ginseng.</title>
        <authorList>
            <person name="Huang J."/>
        </authorList>
    </citation>
    <scope>NUCLEOTIDE SEQUENCE [LARGE SCALE GENOMIC DNA]</scope>
    <source>
        <strain evidence="8 9">WY141</strain>
    </source>
</reference>
<keyword evidence="3" id="KW-0560">Oxidoreductase</keyword>
<evidence type="ECO:0000256" key="3">
    <source>
        <dbReference type="ARBA" id="ARBA00023002"/>
    </source>
</evidence>
<name>A0ABV1Q401_STRMI</name>
<dbReference type="InterPro" id="IPR051260">
    <property type="entry name" value="Diverse_substr_monoxygenases"/>
</dbReference>
<evidence type="ECO:0000256" key="6">
    <source>
        <dbReference type="SAM" id="MobiDB-lite"/>
    </source>
</evidence>
<gene>
    <name evidence="8" type="ORF">ABR748_16895</name>
</gene>
<dbReference type="EMBL" id="JBEJUE010000013">
    <property type="protein sequence ID" value="MER0425893.1"/>
    <property type="molecule type" value="Genomic_DNA"/>
</dbReference>
<evidence type="ECO:0000256" key="4">
    <source>
        <dbReference type="ARBA" id="ARBA00023033"/>
    </source>
</evidence>
<feature type="domain" description="Luciferase-like" evidence="7">
    <location>
        <begin position="68"/>
        <end position="343"/>
    </location>
</feature>
<feature type="region of interest" description="Disordered" evidence="6">
    <location>
        <begin position="1"/>
        <end position="39"/>
    </location>
</feature>
<dbReference type="PANTHER" id="PTHR30011">
    <property type="entry name" value="ALKANESULFONATE MONOOXYGENASE-RELATED"/>
    <property type="match status" value="1"/>
</dbReference>
<dbReference type="PANTHER" id="PTHR30011:SF16">
    <property type="entry name" value="C2H2 FINGER DOMAIN TRANSCRIPTION FACTOR (EUROFUNG)-RELATED"/>
    <property type="match status" value="1"/>
</dbReference>
<evidence type="ECO:0000259" key="7">
    <source>
        <dbReference type="Pfam" id="PF00296"/>
    </source>
</evidence>